<gene>
    <name evidence="2" type="ORF">D1Z90_03745</name>
</gene>
<reference evidence="2 3" key="1">
    <citation type="submission" date="2018-09" db="EMBL/GenBank/DDBJ databases">
        <authorList>
            <person name="Wang F."/>
        </authorList>
    </citation>
    <scope>NUCLEOTIDE SEQUENCE [LARGE SCALE GENOMIC DNA]</scope>
    <source>
        <strain evidence="2 3">PLHSC7-2</strain>
    </source>
</reference>
<comment type="caution">
    <text evidence="2">The sequence shown here is derived from an EMBL/GenBank/DDBJ whole genome shotgun (WGS) entry which is preliminary data.</text>
</comment>
<evidence type="ECO:0000313" key="2">
    <source>
        <dbReference type="EMBL" id="RJG50595.1"/>
    </source>
</evidence>
<organism evidence="2 3">
    <name type="scientific">Motilimonas pumila</name>
    <dbReference type="NCBI Taxonomy" id="2303987"/>
    <lineage>
        <taxon>Bacteria</taxon>
        <taxon>Pseudomonadati</taxon>
        <taxon>Pseudomonadota</taxon>
        <taxon>Gammaproteobacteria</taxon>
        <taxon>Alteromonadales</taxon>
        <taxon>Alteromonadales genera incertae sedis</taxon>
        <taxon>Motilimonas</taxon>
    </lineage>
</organism>
<dbReference type="EMBL" id="QZCH01000002">
    <property type="protein sequence ID" value="RJG50595.1"/>
    <property type="molecule type" value="Genomic_DNA"/>
</dbReference>
<evidence type="ECO:0000256" key="1">
    <source>
        <dbReference type="SAM" id="SignalP"/>
    </source>
</evidence>
<dbReference type="Proteomes" id="UP000283255">
    <property type="component" value="Unassembled WGS sequence"/>
</dbReference>
<reference evidence="2 3" key="2">
    <citation type="submission" date="2019-01" db="EMBL/GenBank/DDBJ databases">
        <title>Motilimonas pumilus sp. nov., isolated from the gut of sea cucumber (Apostichopus japonicus).</title>
        <authorList>
            <person name="Wang F.-Q."/>
            <person name="Ren L.-H."/>
            <person name="Lin Y.-W."/>
            <person name="Sun G.-H."/>
            <person name="Du Z.-J."/>
            <person name="Zhao J.-X."/>
            <person name="Liu X.-J."/>
            <person name="Liu L.-J."/>
        </authorList>
    </citation>
    <scope>NUCLEOTIDE SEQUENCE [LARGE SCALE GENOMIC DNA]</scope>
    <source>
        <strain evidence="2 3">PLHSC7-2</strain>
    </source>
</reference>
<keyword evidence="1" id="KW-0732">Signal</keyword>
<keyword evidence="3" id="KW-1185">Reference proteome</keyword>
<dbReference type="AlphaFoldDB" id="A0A418YIX4"/>
<dbReference type="RefSeq" id="WP_119909397.1">
    <property type="nucleotide sequence ID" value="NZ_QZCH01000002.1"/>
</dbReference>
<accession>A0A418YIX4</accession>
<name>A0A418YIX4_9GAMM</name>
<protein>
    <submittedName>
        <fullName evidence="2">Uncharacterized protein</fullName>
    </submittedName>
</protein>
<feature type="signal peptide" evidence="1">
    <location>
        <begin position="1"/>
        <end position="21"/>
    </location>
</feature>
<sequence>MKLIKVLGLISFALFATPSQAETDMAQLIQAFKQADQAFKASVKPIAQLDPELAESQPGKQQPQLRAIQKTLLDAHVASYQNNYRLLEQCHQALPAAKRKRLTPLSEVAAELSKTKQAETDFRQSLTLLSGSPSSEKDSIMYGLLYVHHSTAAMTDLIPCTLQLELAQLMAK</sequence>
<proteinExistence type="predicted"/>
<feature type="chain" id="PRO_5019160847" evidence="1">
    <location>
        <begin position="22"/>
        <end position="172"/>
    </location>
</feature>
<evidence type="ECO:0000313" key="3">
    <source>
        <dbReference type="Proteomes" id="UP000283255"/>
    </source>
</evidence>